<dbReference type="AlphaFoldDB" id="A0AAW9QIM3"/>
<dbReference type="RefSeq" id="WP_332290758.1">
    <property type="nucleotide sequence ID" value="NZ_JAZIBG010000031.1"/>
</dbReference>
<protein>
    <submittedName>
        <fullName evidence="1">DUF1513 domain-containing protein</fullName>
    </submittedName>
</protein>
<accession>A0AAW9QIM3</accession>
<dbReference type="Proteomes" id="UP001336250">
    <property type="component" value="Unassembled WGS sequence"/>
</dbReference>
<reference evidence="1 2" key="1">
    <citation type="submission" date="2024-02" db="EMBL/GenBank/DDBJ databases">
        <title>Genome sequence of Aquincola sp. MAHUQ-54.</title>
        <authorList>
            <person name="Huq M.A."/>
        </authorList>
    </citation>
    <scope>NUCLEOTIDE SEQUENCE [LARGE SCALE GENOMIC DNA]</scope>
    <source>
        <strain evidence="1 2">MAHUQ-54</strain>
    </source>
</reference>
<gene>
    <name evidence="1" type="ORF">V4F39_16280</name>
</gene>
<proteinExistence type="predicted"/>
<evidence type="ECO:0000313" key="2">
    <source>
        <dbReference type="Proteomes" id="UP001336250"/>
    </source>
</evidence>
<dbReference type="EMBL" id="JAZIBG010000031">
    <property type="protein sequence ID" value="MEF7615479.1"/>
    <property type="molecule type" value="Genomic_DNA"/>
</dbReference>
<comment type="caution">
    <text evidence="1">The sequence shown here is derived from an EMBL/GenBank/DDBJ whole genome shotgun (WGS) entry which is preliminary data.</text>
</comment>
<keyword evidence="2" id="KW-1185">Reference proteome</keyword>
<sequence>MATDPAAACSRRGWLRGALGCAIAGTPLLAAAAAPGGAPRLFAAWDLEDGRHQIGCLTLRPDGAVPQPLAADAVLDVPTRAHGLVPLRDGSVLVAARRPGEWLLRWHPAKPQATQWHWMAEDRAFSGHVQPLGRHLYTTESDLESGAGLLVRRDAATLERLAEWPTGGVDNHALLPDGEGGLFVANGGVATRPETGRTKIDLAGMDSSLVRLDAATGRITGQWRAADRRLSLRHLAWQGRHLGIALQAQHEDAGERRAAPVLAVLSDARGGAAARPTLRVIPAPEPLGGYGGDICAADGGFAVSCPRVNAAARWSVDGRWQGLVAHQEAYALVSLGERAWVAGPRGLQPLAPGRHATPWRQALLPDNHAALASGA</sequence>
<dbReference type="InterPro" id="IPR011044">
    <property type="entry name" value="Quino_amine_DH_bsu"/>
</dbReference>
<name>A0AAW9QIM3_9BURK</name>
<evidence type="ECO:0000313" key="1">
    <source>
        <dbReference type="EMBL" id="MEF7615479.1"/>
    </source>
</evidence>
<dbReference type="Pfam" id="PF07433">
    <property type="entry name" value="DUF1513"/>
    <property type="match status" value="1"/>
</dbReference>
<dbReference type="SUPFAM" id="SSF50969">
    <property type="entry name" value="YVTN repeat-like/Quinoprotein amine dehydrogenase"/>
    <property type="match status" value="1"/>
</dbReference>
<organism evidence="1 2">
    <name type="scientific">Aquincola agrisoli</name>
    <dbReference type="NCBI Taxonomy" id="3119538"/>
    <lineage>
        <taxon>Bacteria</taxon>
        <taxon>Pseudomonadati</taxon>
        <taxon>Pseudomonadota</taxon>
        <taxon>Betaproteobacteria</taxon>
        <taxon>Burkholderiales</taxon>
        <taxon>Sphaerotilaceae</taxon>
        <taxon>Aquincola</taxon>
    </lineage>
</organism>
<dbReference type="InterPro" id="IPR008311">
    <property type="entry name" value="UCP028101"/>
</dbReference>